<sequence>MALLVQAILVGVLIAVVVVGCGLWIMYKHYRPSNEPELFFNYPTRSYYIIGIIVRSFCCVYYIVILITELIENNGLSIYKWYTIWNFTLQLVYFLGATKFQWSHRSIPSKTPILMTKTYHRLNTLFDWSFSCSFIVAIVFWTLLYGPNYNLTWYSVCEHAVNNVLLFIEFSINDFYVHTSSIVYACLLWPALYAAWACFSNITWLNGVWTYNFLNLDKPTAIGWYIGVLVGHFVLFGVAYLLSLLKQRLKPSVLVSPETLHTQKP</sequence>
<dbReference type="GO" id="GO:0016020">
    <property type="term" value="C:membrane"/>
    <property type="evidence" value="ECO:0007669"/>
    <property type="project" value="TreeGrafter"/>
</dbReference>
<keyword evidence="1" id="KW-0812">Transmembrane</keyword>
<evidence type="ECO:0000313" key="3">
    <source>
        <dbReference type="Proteomes" id="UP000243217"/>
    </source>
</evidence>
<proteinExistence type="predicted"/>
<dbReference type="AlphaFoldDB" id="A0A1W0AAH4"/>
<feature type="transmembrane region" description="Helical" evidence="1">
    <location>
        <begin position="6"/>
        <end position="27"/>
    </location>
</feature>
<evidence type="ECO:0000256" key="1">
    <source>
        <dbReference type="SAM" id="Phobius"/>
    </source>
</evidence>
<organism evidence="2 3">
    <name type="scientific">Thraustotheca clavata</name>
    <dbReference type="NCBI Taxonomy" id="74557"/>
    <lineage>
        <taxon>Eukaryota</taxon>
        <taxon>Sar</taxon>
        <taxon>Stramenopiles</taxon>
        <taxon>Oomycota</taxon>
        <taxon>Saprolegniomycetes</taxon>
        <taxon>Saprolegniales</taxon>
        <taxon>Achlyaceae</taxon>
        <taxon>Thraustotheca</taxon>
    </lineage>
</organism>
<gene>
    <name evidence="2" type="ORF">THRCLA_00805</name>
</gene>
<keyword evidence="1" id="KW-0472">Membrane</keyword>
<dbReference type="PANTHER" id="PTHR12242:SF22">
    <property type="entry name" value="OS02G0130600 PROTEIN"/>
    <property type="match status" value="1"/>
</dbReference>
<feature type="transmembrane region" description="Helical" evidence="1">
    <location>
        <begin position="79"/>
        <end position="96"/>
    </location>
</feature>
<dbReference type="OrthoDB" id="419711at2759"/>
<feature type="transmembrane region" description="Helical" evidence="1">
    <location>
        <begin position="222"/>
        <end position="242"/>
    </location>
</feature>
<dbReference type="Proteomes" id="UP000243217">
    <property type="component" value="Unassembled WGS sequence"/>
</dbReference>
<feature type="transmembrane region" description="Helical" evidence="1">
    <location>
        <begin position="182"/>
        <end position="202"/>
    </location>
</feature>
<dbReference type="EMBL" id="JNBS01000266">
    <property type="protein sequence ID" value="OQS07198.1"/>
    <property type="molecule type" value="Genomic_DNA"/>
</dbReference>
<keyword evidence="1" id="KW-1133">Transmembrane helix</keyword>
<evidence type="ECO:0000313" key="2">
    <source>
        <dbReference type="EMBL" id="OQS07198.1"/>
    </source>
</evidence>
<protein>
    <submittedName>
        <fullName evidence="2">Uncharacterized protein</fullName>
    </submittedName>
</protein>
<feature type="transmembrane region" description="Helical" evidence="1">
    <location>
        <begin position="47"/>
        <end position="67"/>
    </location>
</feature>
<keyword evidence="3" id="KW-1185">Reference proteome</keyword>
<dbReference type="PANTHER" id="PTHR12242">
    <property type="entry name" value="OS02G0130600 PROTEIN-RELATED"/>
    <property type="match status" value="1"/>
</dbReference>
<name>A0A1W0AAH4_9STRA</name>
<accession>A0A1W0AAH4</accession>
<reference evidence="2 3" key="1">
    <citation type="journal article" date="2014" name="Genome Biol. Evol.">
        <title>The secreted proteins of Achlya hypogyna and Thraustotheca clavata identify the ancestral oomycete secretome and reveal gene acquisitions by horizontal gene transfer.</title>
        <authorList>
            <person name="Misner I."/>
            <person name="Blouin N."/>
            <person name="Leonard G."/>
            <person name="Richards T.A."/>
            <person name="Lane C.E."/>
        </authorList>
    </citation>
    <scope>NUCLEOTIDE SEQUENCE [LARGE SCALE GENOMIC DNA]</scope>
    <source>
        <strain evidence="2 3">ATCC 34112</strain>
    </source>
</reference>
<feature type="transmembrane region" description="Helical" evidence="1">
    <location>
        <begin position="125"/>
        <end position="145"/>
    </location>
</feature>
<comment type="caution">
    <text evidence="2">The sequence shown here is derived from an EMBL/GenBank/DDBJ whole genome shotgun (WGS) entry which is preliminary data.</text>
</comment>